<accession>A0A3N0V2B0</accession>
<evidence type="ECO:0000313" key="2">
    <source>
        <dbReference type="EMBL" id="ROH86910.1"/>
    </source>
</evidence>
<comment type="caution">
    <text evidence="2">The sequence shown here is derived from an EMBL/GenBank/DDBJ whole genome shotgun (WGS) entry which is preliminary data.</text>
</comment>
<dbReference type="PANTHER" id="PTHR31876:SF26">
    <property type="entry name" value="PROTEIN LIKE COV 2"/>
    <property type="match status" value="1"/>
</dbReference>
<dbReference type="InterPro" id="IPR007462">
    <property type="entry name" value="COV1-like"/>
</dbReference>
<feature type="transmembrane region" description="Helical" evidence="1">
    <location>
        <begin position="7"/>
        <end position="30"/>
    </location>
</feature>
<dbReference type="Proteomes" id="UP000275137">
    <property type="component" value="Unassembled WGS sequence"/>
</dbReference>
<organism evidence="2 3">
    <name type="scientific">Pseudomethylobacillus aquaticus</name>
    <dbReference type="NCBI Taxonomy" id="2676064"/>
    <lineage>
        <taxon>Bacteria</taxon>
        <taxon>Pseudomonadati</taxon>
        <taxon>Pseudomonadota</taxon>
        <taxon>Betaproteobacteria</taxon>
        <taxon>Nitrosomonadales</taxon>
        <taxon>Methylophilaceae</taxon>
        <taxon>Pseudomethylobacillus</taxon>
    </lineage>
</organism>
<dbReference type="AlphaFoldDB" id="A0A3N0V2B0"/>
<dbReference type="PANTHER" id="PTHR31876">
    <property type="entry name" value="COV-LIKE PROTEIN 1"/>
    <property type="match status" value="1"/>
</dbReference>
<protein>
    <submittedName>
        <fullName evidence="2">DUF502 domain-containing protein</fullName>
    </submittedName>
</protein>
<dbReference type="EMBL" id="RJVP01000002">
    <property type="protein sequence ID" value="ROH86910.1"/>
    <property type="molecule type" value="Genomic_DNA"/>
</dbReference>
<keyword evidence="1" id="KW-0472">Membrane</keyword>
<dbReference type="RefSeq" id="WP_123236718.1">
    <property type="nucleotide sequence ID" value="NZ_RJVP01000002.1"/>
</dbReference>
<proteinExistence type="predicted"/>
<keyword evidence="1" id="KW-1133">Transmembrane helix</keyword>
<dbReference type="Pfam" id="PF04367">
    <property type="entry name" value="DUF502"/>
    <property type="match status" value="1"/>
</dbReference>
<keyword evidence="3" id="KW-1185">Reference proteome</keyword>
<evidence type="ECO:0000256" key="1">
    <source>
        <dbReference type="SAM" id="Phobius"/>
    </source>
</evidence>
<reference evidence="2 3" key="1">
    <citation type="submission" date="2018-10" db="EMBL/GenBank/DDBJ databases">
        <authorList>
            <person name="Chen W.-M."/>
        </authorList>
    </citation>
    <scope>NUCLEOTIDE SEQUENCE [LARGE SCALE GENOMIC DNA]</scope>
    <source>
        <strain evidence="2 3">H-5</strain>
    </source>
</reference>
<gene>
    <name evidence="2" type="ORF">ED236_04190</name>
</gene>
<keyword evidence="1" id="KW-0812">Transmembrane</keyword>
<evidence type="ECO:0000313" key="3">
    <source>
        <dbReference type="Proteomes" id="UP000275137"/>
    </source>
</evidence>
<name>A0A3N0V2B0_9PROT</name>
<feature type="transmembrane region" description="Helical" evidence="1">
    <location>
        <begin position="50"/>
        <end position="73"/>
    </location>
</feature>
<sequence length="206" mass="22546">MKRYFITGLLVLVPLSITVWVLKTLIGVMDQSLLLLPYEWRPEAQLGQDIPGIGAILTLLIIFGTGLIATNFFGKQLILLWENLLGRVPVVKSIYNSVKQVSDTLFSDSGNAFRKALLVQYPRQGSWTVAFLTGQPGGDVANHLQGDYVSVYVPTTPNPTSGFFLMMPRADVIELDMSVDAALKYIISMGVVAPADKPAPLQPPIQ</sequence>